<sequence length="147" mass="15409">MAIKRPGLTPDTLEVTMLRQASLISGSFSRNSRGRPPSHPSLPKAEGAEGVKWGSGGGKGQGQAGGRARCKVLLELSCEFSLELHHLLRTRQLGASGALGSSKWKKIELTTAAQPQVSLTEETGGSLEENGHVGKQPTQVWSGTGPA</sequence>
<dbReference type="AlphaFoldDB" id="A0A5C6P7G0"/>
<name>A0A5C6P7G0_9TELE</name>
<feature type="region of interest" description="Disordered" evidence="1">
    <location>
        <begin position="26"/>
        <end position="66"/>
    </location>
</feature>
<evidence type="ECO:0000313" key="3">
    <source>
        <dbReference type="Proteomes" id="UP000324091"/>
    </source>
</evidence>
<protein>
    <submittedName>
        <fullName evidence="2">Uncharacterized protein</fullName>
    </submittedName>
</protein>
<comment type="caution">
    <text evidence="2">The sequence shown here is derived from an EMBL/GenBank/DDBJ whole genome shotgun (WGS) entry which is preliminary data.</text>
</comment>
<evidence type="ECO:0000313" key="2">
    <source>
        <dbReference type="EMBL" id="TWW75622.1"/>
    </source>
</evidence>
<gene>
    <name evidence="2" type="ORF">D4764_13G0002840</name>
</gene>
<reference evidence="2 3" key="1">
    <citation type="submission" date="2019-04" db="EMBL/GenBank/DDBJ databases">
        <title>Chromosome genome assembly for Takifugu flavidus.</title>
        <authorList>
            <person name="Xiao S."/>
        </authorList>
    </citation>
    <scope>NUCLEOTIDE SEQUENCE [LARGE SCALE GENOMIC DNA]</scope>
    <source>
        <strain evidence="2">HTHZ2018</strain>
        <tissue evidence="2">Muscle</tissue>
    </source>
</reference>
<feature type="region of interest" description="Disordered" evidence="1">
    <location>
        <begin position="115"/>
        <end position="147"/>
    </location>
</feature>
<feature type="compositionally biased region" description="Polar residues" evidence="1">
    <location>
        <begin position="136"/>
        <end position="147"/>
    </location>
</feature>
<feature type="compositionally biased region" description="Gly residues" evidence="1">
    <location>
        <begin position="53"/>
        <end position="65"/>
    </location>
</feature>
<dbReference type="Proteomes" id="UP000324091">
    <property type="component" value="Chromosome 13"/>
</dbReference>
<keyword evidence="3" id="KW-1185">Reference proteome</keyword>
<organism evidence="2 3">
    <name type="scientific">Takifugu flavidus</name>
    <name type="common">sansaifugu</name>
    <dbReference type="NCBI Taxonomy" id="433684"/>
    <lineage>
        <taxon>Eukaryota</taxon>
        <taxon>Metazoa</taxon>
        <taxon>Chordata</taxon>
        <taxon>Craniata</taxon>
        <taxon>Vertebrata</taxon>
        <taxon>Euteleostomi</taxon>
        <taxon>Actinopterygii</taxon>
        <taxon>Neopterygii</taxon>
        <taxon>Teleostei</taxon>
        <taxon>Neoteleostei</taxon>
        <taxon>Acanthomorphata</taxon>
        <taxon>Eupercaria</taxon>
        <taxon>Tetraodontiformes</taxon>
        <taxon>Tetradontoidea</taxon>
        <taxon>Tetraodontidae</taxon>
        <taxon>Takifugu</taxon>
    </lineage>
</organism>
<accession>A0A5C6P7G0</accession>
<proteinExistence type="predicted"/>
<evidence type="ECO:0000256" key="1">
    <source>
        <dbReference type="SAM" id="MobiDB-lite"/>
    </source>
</evidence>
<dbReference type="EMBL" id="RHFK02000005">
    <property type="protein sequence ID" value="TWW75622.1"/>
    <property type="molecule type" value="Genomic_DNA"/>
</dbReference>